<dbReference type="EMBL" id="BMQQ01000034">
    <property type="protein sequence ID" value="GGT59245.1"/>
    <property type="molecule type" value="Genomic_DNA"/>
</dbReference>
<dbReference type="GO" id="GO:0006865">
    <property type="term" value="P:amino acid transport"/>
    <property type="evidence" value="ECO:0007669"/>
    <property type="project" value="TreeGrafter"/>
</dbReference>
<evidence type="ECO:0000256" key="3">
    <source>
        <dbReference type="ARBA" id="ARBA00022729"/>
    </source>
</evidence>
<evidence type="ECO:0000313" key="6">
    <source>
        <dbReference type="EMBL" id="GGT59245.1"/>
    </source>
</evidence>
<dbReference type="GO" id="GO:0030288">
    <property type="term" value="C:outer membrane-bounded periplasmic space"/>
    <property type="evidence" value="ECO:0007669"/>
    <property type="project" value="TreeGrafter"/>
</dbReference>
<feature type="compositionally biased region" description="Low complexity" evidence="4">
    <location>
        <begin position="9"/>
        <end position="26"/>
    </location>
</feature>
<keyword evidence="2" id="KW-0813">Transport</keyword>
<evidence type="ECO:0000256" key="2">
    <source>
        <dbReference type="ARBA" id="ARBA00022448"/>
    </source>
</evidence>
<sequence length="365" mass="38630">MTDDAGVHGADVPAGGPARGPATAGRVRSRPLARWRAVRLKGWGGVGAMAAACAVTASLTLLPLARSGADHALVSGPGTGTAVPVRADTCQAPEKSLAPSTADGPSIAAIKARGKLIVGVDQNSYRWGYRNPTTRTLEGFDIDLARAIATDILGSPDKIIFRAIPTNQRIAALEGDKVDLVVRTMTINCKRIQQVAFSTAYFQAGQQVLAPKDSSVKGYDSSLSGKRVCSAEGSTAYEALERNSFGATFRDEGDGTQADADRFTVPNQLDCLVRLQLGEVDAIVTDNALAAGQAAQDPAVELKGRPFTTEYYGVAAKLGNDDLVRRVNHVLVQYRKGPWMAAYDKWLRKDLPGIPGPPAPQYKDG</sequence>
<dbReference type="InterPro" id="IPR051455">
    <property type="entry name" value="Bact_solute-bind_prot3"/>
</dbReference>
<reference evidence="6" key="1">
    <citation type="journal article" date="2014" name="Int. J. Syst. Evol. Microbiol.">
        <title>Complete genome sequence of Corynebacterium casei LMG S-19264T (=DSM 44701T), isolated from a smear-ripened cheese.</title>
        <authorList>
            <consortium name="US DOE Joint Genome Institute (JGI-PGF)"/>
            <person name="Walter F."/>
            <person name="Albersmeier A."/>
            <person name="Kalinowski J."/>
            <person name="Ruckert C."/>
        </authorList>
    </citation>
    <scope>NUCLEOTIDE SEQUENCE</scope>
    <source>
        <strain evidence="6">JCM 3172</strain>
    </source>
</reference>
<dbReference type="Proteomes" id="UP000619486">
    <property type="component" value="Unassembled WGS sequence"/>
</dbReference>
<dbReference type="CDD" id="cd13690">
    <property type="entry name" value="PBP2_GluB"/>
    <property type="match status" value="1"/>
</dbReference>
<proteinExistence type="inferred from homology"/>
<dbReference type="RefSeq" id="WP_373287682.1">
    <property type="nucleotide sequence ID" value="NZ_BMQQ01000034.1"/>
</dbReference>
<dbReference type="AlphaFoldDB" id="A0A918LWA2"/>
<name>A0A918LWA2_9ACTN</name>
<evidence type="ECO:0000256" key="4">
    <source>
        <dbReference type="SAM" id="MobiDB-lite"/>
    </source>
</evidence>
<gene>
    <name evidence="6" type="ORF">GCM10014713_60900</name>
</gene>
<dbReference type="GO" id="GO:0005576">
    <property type="term" value="C:extracellular region"/>
    <property type="evidence" value="ECO:0007669"/>
    <property type="project" value="TreeGrafter"/>
</dbReference>
<evidence type="ECO:0000259" key="5">
    <source>
        <dbReference type="SMART" id="SM00062"/>
    </source>
</evidence>
<organism evidence="6 7">
    <name type="scientific">Streptomyces purpureus</name>
    <dbReference type="NCBI Taxonomy" id="1951"/>
    <lineage>
        <taxon>Bacteria</taxon>
        <taxon>Bacillati</taxon>
        <taxon>Actinomycetota</taxon>
        <taxon>Actinomycetes</taxon>
        <taxon>Kitasatosporales</taxon>
        <taxon>Streptomycetaceae</taxon>
        <taxon>Streptomyces</taxon>
    </lineage>
</organism>
<evidence type="ECO:0000313" key="7">
    <source>
        <dbReference type="Proteomes" id="UP000619486"/>
    </source>
</evidence>
<dbReference type="InterPro" id="IPR001638">
    <property type="entry name" value="Solute-binding_3/MltF_N"/>
</dbReference>
<keyword evidence="3" id="KW-0732">Signal</keyword>
<feature type="region of interest" description="Disordered" evidence="4">
    <location>
        <begin position="1"/>
        <end position="28"/>
    </location>
</feature>
<dbReference type="SUPFAM" id="SSF53850">
    <property type="entry name" value="Periplasmic binding protein-like II"/>
    <property type="match status" value="1"/>
</dbReference>
<protein>
    <submittedName>
        <fullName evidence="6">Sugar-binding protein</fullName>
    </submittedName>
</protein>
<dbReference type="PANTHER" id="PTHR30085:SF6">
    <property type="entry name" value="ABC TRANSPORTER GLUTAMINE-BINDING PROTEIN GLNH"/>
    <property type="match status" value="1"/>
</dbReference>
<comment type="caution">
    <text evidence="6">The sequence shown here is derived from an EMBL/GenBank/DDBJ whole genome shotgun (WGS) entry which is preliminary data.</text>
</comment>
<accession>A0A918LWA2</accession>
<feature type="domain" description="Solute-binding protein family 3/N-terminal" evidence="5">
    <location>
        <begin position="115"/>
        <end position="350"/>
    </location>
</feature>
<dbReference type="PANTHER" id="PTHR30085">
    <property type="entry name" value="AMINO ACID ABC TRANSPORTER PERMEASE"/>
    <property type="match status" value="1"/>
</dbReference>
<dbReference type="Pfam" id="PF00497">
    <property type="entry name" value="SBP_bac_3"/>
    <property type="match status" value="1"/>
</dbReference>
<reference evidence="6" key="2">
    <citation type="submission" date="2020-09" db="EMBL/GenBank/DDBJ databases">
        <authorList>
            <person name="Sun Q."/>
            <person name="Ohkuma M."/>
        </authorList>
    </citation>
    <scope>NUCLEOTIDE SEQUENCE</scope>
    <source>
        <strain evidence="6">JCM 3172</strain>
    </source>
</reference>
<evidence type="ECO:0000256" key="1">
    <source>
        <dbReference type="ARBA" id="ARBA00010333"/>
    </source>
</evidence>
<dbReference type="Gene3D" id="3.40.190.10">
    <property type="entry name" value="Periplasmic binding protein-like II"/>
    <property type="match status" value="2"/>
</dbReference>
<keyword evidence="7" id="KW-1185">Reference proteome</keyword>
<comment type="similarity">
    <text evidence="1">Belongs to the bacterial solute-binding protein 3 family.</text>
</comment>
<dbReference type="SMART" id="SM00062">
    <property type="entry name" value="PBPb"/>
    <property type="match status" value="1"/>
</dbReference>